<dbReference type="GO" id="GO:0008880">
    <property type="term" value="F:glucuronate isomerase activity"/>
    <property type="evidence" value="ECO:0007669"/>
    <property type="project" value="InterPro"/>
</dbReference>
<dbReference type="PANTHER" id="PTHR39193:SF1">
    <property type="entry name" value="5-DEOXY-GLUCURONATE ISOMERASE"/>
    <property type="match status" value="1"/>
</dbReference>
<keyword evidence="1 2" id="KW-0413">Isomerase</keyword>
<dbReference type="InterPro" id="IPR011051">
    <property type="entry name" value="RmlC_Cupin_sf"/>
</dbReference>
<dbReference type="Pfam" id="PF04962">
    <property type="entry name" value="KduI"/>
    <property type="match status" value="1"/>
</dbReference>
<dbReference type="HOGENOM" id="CLU_084771_0_0_9"/>
<dbReference type="STRING" id="697281.Mahau_2737"/>
<dbReference type="PIRSF" id="PIRSF036628">
    <property type="entry name" value="IolB"/>
    <property type="match status" value="1"/>
</dbReference>
<dbReference type="EMBL" id="CP002360">
    <property type="protein sequence ID" value="AEE97873.1"/>
    <property type="molecule type" value="Genomic_DNA"/>
</dbReference>
<dbReference type="SUPFAM" id="SSF51182">
    <property type="entry name" value="RmlC-like cupins"/>
    <property type="match status" value="1"/>
</dbReference>
<dbReference type="InterPro" id="IPR014710">
    <property type="entry name" value="RmlC-like_jellyroll"/>
</dbReference>
<organism evidence="2 3">
    <name type="scientific">Mahella australiensis (strain DSM 15567 / CIP 107919 / 50-1 BON)</name>
    <dbReference type="NCBI Taxonomy" id="697281"/>
    <lineage>
        <taxon>Bacteria</taxon>
        <taxon>Bacillati</taxon>
        <taxon>Bacillota</taxon>
        <taxon>Clostridia</taxon>
        <taxon>Thermoanaerobacterales</taxon>
        <taxon>Thermoanaerobacterales Family IV. Incertae Sedis</taxon>
        <taxon>Mahella</taxon>
    </lineage>
</organism>
<dbReference type="AlphaFoldDB" id="F3ZZ91"/>
<dbReference type="InterPro" id="IPR024203">
    <property type="entry name" value="Deoxy-glucuronate_isom_IolB"/>
</dbReference>
<dbReference type="InterPro" id="IPR021120">
    <property type="entry name" value="KduI/IolB_isomerase"/>
</dbReference>
<dbReference type="Proteomes" id="UP000008457">
    <property type="component" value="Chromosome"/>
</dbReference>
<protein>
    <submittedName>
        <fullName evidence="2">5-deoxyglucuronate isomerase</fullName>
        <ecNumber evidence="2">5.3.1.-</ecNumber>
    </submittedName>
</protein>
<accession>F3ZZ91</accession>
<name>F3ZZ91_MAHA5</name>
<evidence type="ECO:0000313" key="3">
    <source>
        <dbReference type="Proteomes" id="UP000008457"/>
    </source>
</evidence>
<evidence type="ECO:0000313" key="2">
    <source>
        <dbReference type="EMBL" id="AEE97873.1"/>
    </source>
</evidence>
<proteinExistence type="predicted"/>
<reference evidence="3" key="1">
    <citation type="submission" date="2010-11" db="EMBL/GenBank/DDBJ databases">
        <title>The complete genome of Mahella australiensis DSM 15567.</title>
        <authorList>
            <consortium name="US DOE Joint Genome Institute (JGI-PGF)"/>
            <person name="Lucas S."/>
            <person name="Copeland A."/>
            <person name="Lapidus A."/>
            <person name="Bruce D."/>
            <person name="Goodwin L."/>
            <person name="Pitluck S."/>
            <person name="Kyrpides N."/>
            <person name="Mavromatis K."/>
            <person name="Pagani I."/>
            <person name="Ivanova N."/>
            <person name="Teshima H."/>
            <person name="Brettin T."/>
            <person name="Detter J.C."/>
            <person name="Han C."/>
            <person name="Tapia R."/>
            <person name="Land M."/>
            <person name="Hauser L."/>
            <person name="Markowitz V."/>
            <person name="Cheng J.-F."/>
            <person name="Hugenholtz P."/>
            <person name="Woyke T."/>
            <person name="Wu D."/>
            <person name="Spring S."/>
            <person name="Pukall R."/>
            <person name="Steenblock K."/>
            <person name="Schneider S."/>
            <person name="Klenk H.-P."/>
            <person name="Eisen J.A."/>
        </authorList>
    </citation>
    <scope>NUCLEOTIDE SEQUENCE [LARGE SCALE GENOMIC DNA]</scope>
    <source>
        <strain evidence="3">DSM 15567 / CIP 107919 / 50-1 BON</strain>
    </source>
</reference>
<keyword evidence="3" id="KW-1185">Reference proteome</keyword>
<evidence type="ECO:0000256" key="1">
    <source>
        <dbReference type="ARBA" id="ARBA00023235"/>
    </source>
</evidence>
<dbReference type="RefSeq" id="WP_013782296.1">
    <property type="nucleotide sequence ID" value="NC_015520.1"/>
</dbReference>
<dbReference type="EC" id="5.3.1.-" evidence="2"/>
<dbReference type="eggNOG" id="COG3718">
    <property type="taxonomic scope" value="Bacteria"/>
</dbReference>
<dbReference type="PANTHER" id="PTHR39193">
    <property type="entry name" value="5-DEOXY-GLUCURONATE ISOMERASE"/>
    <property type="match status" value="1"/>
</dbReference>
<dbReference type="GO" id="GO:0019310">
    <property type="term" value="P:inositol catabolic process"/>
    <property type="evidence" value="ECO:0007669"/>
    <property type="project" value="InterPro"/>
</dbReference>
<dbReference type="KEGG" id="mas:Mahau_2737"/>
<reference evidence="2 3" key="2">
    <citation type="journal article" date="2011" name="Stand. Genomic Sci.">
        <title>Complete genome sequence of Mahella australiensis type strain (50-1 BON).</title>
        <authorList>
            <person name="Sikorski J."/>
            <person name="Teshima H."/>
            <person name="Nolan M."/>
            <person name="Lucas S."/>
            <person name="Hammon N."/>
            <person name="Deshpande S."/>
            <person name="Cheng J.F."/>
            <person name="Pitluck S."/>
            <person name="Liolios K."/>
            <person name="Pagani I."/>
            <person name="Ivanova N."/>
            <person name="Huntemann M."/>
            <person name="Mavromatis K."/>
            <person name="Ovchinikova G."/>
            <person name="Pati A."/>
            <person name="Tapia R."/>
            <person name="Han C."/>
            <person name="Goodwin L."/>
            <person name="Chen A."/>
            <person name="Palaniappan K."/>
            <person name="Land M."/>
            <person name="Hauser L."/>
            <person name="Ngatchou-Djao O.D."/>
            <person name="Rohde M."/>
            <person name="Pukall R."/>
            <person name="Spring S."/>
            <person name="Abt B."/>
            <person name="Goker M."/>
            <person name="Detter J.C."/>
            <person name="Woyke T."/>
            <person name="Bristow J."/>
            <person name="Markowitz V."/>
            <person name="Hugenholtz P."/>
            <person name="Eisen J.A."/>
            <person name="Kyrpides N.C."/>
            <person name="Klenk H.P."/>
            <person name="Lapidus A."/>
        </authorList>
    </citation>
    <scope>NUCLEOTIDE SEQUENCE [LARGE SCALE GENOMIC DNA]</scope>
    <source>
        <strain evidence="3">DSM 15567 / CIP 107919 / 50-1 BON</strain>
    </source>
</reference>
<gene>
    <name evidence="2" type="ordered locus">Mahau_2737</name>
</gene>
<sequence length="259" mass="29552">MLIRRGKPFDYGYNSIVYEDQTGMDFGILKLKKDQGFADASAKERAFLLIQGDVVFEWGNRKAIVHRKSFLDQNPWCLHVPAGIAVNIKCISDEAELSVSQTDNSVAFDAHLYSDEECRSEERGKGTVNEMATRIVRTIFDYSNAPYSNLVLGEVINYPGKWSSYPPHHHPQPEIYYYKFSPENGFGFCNLGENVLKVKNNDTVEILNDASHPQVSAPGYAMYYIWVIRHLEGNPYITPTFESEHLWAMQEDAVIWPAK</sequence>
<dbReference type="Gene3D" id="2.60.120.10">
    <property type="entry name" value="Jelly Rolls"/>
    <property type="match status" value="2"/>
</dbReference>